<dbReference type="CDD" id="cd02973">
    <property type="entry name" value="TRX_GRX_like"/>
    <property type="match status" value="1"/>
</dbReference>
<evidence type="ECO:0000313" key="2">
    <source>
        <dbReference type="EMBL" id="SVB57224.1"/>
    </source>
</evidence>
<dbReference type="PANTHER" id="PTHR37170:SF1">
    <property type="entry name" value="GLUTAREDOXIN-LIKE PROTEIN"/>
    <property type="match status" value="1"/>
</dbReference>
<dbReference type="InterPro" id="IPR011903">
    <property type="entry name" value="TON_0319-like"/>
</dbReference>
<dbReference type="NCBIfam" id="TIGR02187">
    <property type="entry name" value="PDO_seleno_TRX"/>
    <property type="match status" value="1"/>
</dbReference>
<sequence length="214" mass="23149">MVPGDRRLAEHLAVLPVPVRLVFFTQTFGCDSCLPARQVIDEIAGLSKQITVEEYNLVLDKEKVDEFGVDGAPATAIVGARDLGLRYYGVPQGHELTSFVDAVVLASAGDTGLTPESLAVVATVHRPIDIKVFVTATCTFCPEMVRLAYRLAAASSHITTSVIEATEFPALVQKYRVSGVPKTIINDRIDLLGHRSEEVFVREALQQSLEGPSA</sequence>
<proteinExistence type="predicted"/>
<dbReference type="EMBL" id="UINC01047670">
    <property type="protein sequence ID" value="SVB57224.1"/>
    <property type="molecule type" value="Genomic_DNA"/>
</dbReference>
<name>A0A382F4F5_9ZZZZ</name>
<dbReference type="Pfam" id="PF13192">
    <property type="entry name" value="Thioredoxin_3"/>
    <property type="match status" value="1"/>
</dbReference>
<dbReference type="AlphaFoldDB" id="A0A382F4F5"/>
<accession>A0A382F4F5</accession>
<dbReference type="Gene3D" id="3.40.30.10">
    <property type="entry name" value="Glutaredoxin"/>
    <property type="match status" value="2"/>
</dbReference>
<feature type="domain" description="Thioredoxin-like fold" evidence="1">
    <location>
        <begin position="129"/>
        <end position="205"/>
    </location>
</feature>
<dbReference type="InterPro" id="IPR012336">
    <property type="entry name" value="Thioredoxin-like_fold"/>
</dbReference>
<evidence type="ECO:0000259" key="1">
    <source>
        <dbReference type="Pfam" id="PF13192"/>
    </source>
</evidence>
<gene>
    <name evidence="2" type="ORF">METZ01_LOCUS210078</name>
</gene>
<dbReference type="InterPro" id="IPR036249">
    <property type="entry name" value="Thioredoxin-like_sf"/>
</dbReference>
<protein>
    <recommendedName>
        <fullName evidence="1">Thioredoxin-like fold domain-containing protein</fullName>
    </recommendedName>
</protein>
<dbReference type="PANTHER" id="PTHR37170">
    <property type="entry name" value="GLUTAREDOXIN-RELATED"/>
    <property type="match status" value="1"/>
</dbReference>
<organism evidence="2">
    <name type="scientific">marine metagenome</name>
    <dbReference type="NCBI Taxonomy" id="408172"/>
    <lineage>
        <taxon>unclassified sequences</taxon>
        <taxon>metagenomes</taxon>
        <taxon>ecological metagenomes</taxon>
    </lineage>
</organism>
<dbReference type="SUPFAM" id="SSF52833">
    <property type="entry name" value="Thioredoxin-like"/>
    <property type="match status" value="2"/>
</dbReference>
<reference evidence="2" key="1">
    <citation type="submission" date="2018-05" db="EMBL/GenBank/DDBJ databases">
        <authorList>
            <person name="Lanie J.A."/>
            <person name="Ng W.-L."/>
            <person name="Kazmierczak K.M."/>
            <person name="Andrzejewski T.M."/>
            <person name="Davidsen T.M."/>
            <person name="Wayne K.J."/>
            <person name="Tettelin H."/>
            <person name="Glass J.I."/>
            <person name="Rusch D."/>
            <person name="Podicherti R."/>
            <person name="Tsui H.-C.T."/>
            <person name="Winkler M.E."/>
        </authorList>
    </citation>
    <scope>NUCLEOTIDE SEQUENCE</scope>
</reference>